<dbReference type="EMBL" id="BGPR01055101">
    <property type="protein sequence ID" value="GBO31743.1"/>
    <property type="molecule type" value="Genomic_DNA"/>
</dbReference>
<proteinExistence type="predicted"/>
<protein>
    <submittedName>
        <fullName evidence="1">Uncharacterized protein</fullName>
    </submittedName>
</protein>
<accession>A0A4Y2W217</accession>
<name>A0A4Y2W217_ARAVE</name>
<organism evidence="1 2">
    <name type="scientific">Araneus ventricosus</name>
    <name type="common">Orbweaver spider</name>
    <name type="synonym">Epeira ventricosa</name>
    <dbReference type="NCBI Taxonomy" id="182803"/>
    <lineage>
        <taxon>Eukaryota</taxon>
        <taxon>Metazoa</taxon>
        <taxon>Ecdysozoa</taxon>
        <taxon>Arthropoda</taxon>
        <taxon>Chelicerata</taxon>
        <taxon>Arachnida</taxon>
        <taxon>Araneae</taxon>
        <taxon>Araneomorphae</taxon>
        <taxon>Entelegynae</taxon>
        <taxon>Araneoidea</taxon>
        <taxon>Araneidae</taxon>
        <taxon>Araneus</taxon>
    </lineage>
</organism>
<reference evidence="1 2" key="1">
    <citation type="journal article" date="2019" name="Sci. Rep.">
        <title>Orb-weaving spider Araneus ventricosus genome elucidates the spidroin gene catalogue.</title>
        <authorList>
            <person name="Kono N."/>
            <person name="Nakamura H."/>
            <person name="Ohtoshi R."/>
            <person name="Moran D.A.P."/>
            <person name="Shinohara A."/>
            <person name="Yoshida Y."/>
            <person name="Fujiwara M."/>
            <person name="Mori M."/>
            <person name="Tomita M."/>
            <person name="Arakawa K."/>
        </authorList>
    </citation>
    <scope>NUCLEOTIDE SEQUENCE [LARGE SCALE GENOMIC DNA]</scope>
</reference>
<keyword evidence="2" id="KW-1185">Reference proteome</keyword>
<sequence>MSFGLKLLETSLSRIMRKVTSPNPNRGYQNRPDNHIVIGVSVNPNEIAEAVGLDGIIQGSNPDPDFGQIRIWKGSYFPMERGLEYSRPRFRPEQGCHIGLFKATLWEFGLFSKPLALGIFIWP</sequence>
<dbReference type="AlphaFoldDB" id="A0A4Y2W217"/>
<gene>
    <name evidence="1" type="ORF">AVEN_233475_1</name>
</gene>
<comment type="caution">
    <text evidence="1">The sequence shown here is derived from an EMBL/GenBank/DDBJ whole genome shotgun (WGS) entry which is preliminary data.</text>
</comment>
<evidence type="ECO:0000313" key="1">
    <source>
        <dbReference type="EMBL" id="GBO31743.1"/>
    </source>
</evidence>
<dbReference type="Proteomes" id="UP000499080">
    <property type="component" value="Unassembled WGS sequence"/>
</dbReference>
<evidence type="ECO:0000313" key="2">
    <source>
        <dbReference type="Proteomes" id="UP000499080"/>
    </source>
</evidence>